<organism evidence="2 3">
    <name type="scientific">Xenorhabdus kozodoii</name>
    <dbReference type="NCBI Taxonomy" id="351676"/>
    <lineage>
        <taxon>Bacteria</taxon>
        <taxon>Pseudomonadati</taxon>
        <taxon>Pseudomonadota</taxon>
        <taxon>Gammaproteobacteria</taxon>
        <taxon>Enterobacterales</taxon>
        <taxon>Morganellaceae</taxon>
        <taxon>Xenorhabdus</taxon>
    </lineage>
</organism>
<name>A0A2D0LHN7_9GAMM</name>
<gene>
    <name evidence="2" type="ORF">Xkoz_00134</name>
</gene>
<protein>
    <recommendedName>
        <fullName evidence="1">Phage tail protein C-terminal domain-containing protein</fullName>
    </recommendedName>
</protein>
<evidence type="ECO:0000313" key="2">
    <source>
        <dbReference type="EMBL" id="PHM75123.1"/>
    </source>
</evidence>
<comment type="caution">
    <text evidence="2">The sequence shown here is derived from an EMBL/GenBank/DDBJ whole genome shotgun (WGS) entry which is preliminary data.</text>
</comment>
<proteinExistence type="predicted"/>
<dbReference type="EMBL" id="NJCX01000001">
    <property type="protein sequence ID" value="PHM75123.1"/>
    <property type="molecule type" value="Genomic_DNA"/>
</dbReference>
<dbReference type="AlphaFoldDB" id="A0A2D0LHN7"/>
<dbReference type="InterPro" id="IPR058008">
    <property type="entry name" value="Gp26_C"/>
</dbReference>
<evidence type="ECO:0000313" key="3">
    <source>
        <dbReference type="Proteomes" id="UP000221101"/>
    </source>
</evidence>
<dbReference type="Proteomes" id="UP000221101">
    <property type="component" value="Unassembled WGS sequence"/>
</dbReference>
<keyword evidence="3" id="KW-1185">Reference proteome</keyword>
<reference evidence="2 3" key="1">
    <citation type="journal article" date="2017" name="Nat. Microbiol.">
        <title>Natural product diversity associated with the nematode symbionts Photorhabdus and Xenorhabdus.</title>
        <authorList>
            <person name="Tobias N.J."/>
            <person name="Wolff H."/>
            <person name="Djahanschiri B."/>
            <person name="Grundmann F."/>
            <person name="Kronenwerth M."/>
            <person name="Shi Y.M."/>
            <person name="Simonyi S."/>
            <person name="Grun P."/>
            <person name="Shapiro-Ilan D."/>
            <person name="Pidot S.J."/>
            <person name="Stinear T.P."/>
            <person name="Ebersberger I."/>
            <person name="Bode H.B."/>
        </authorList>
    </citation>
    <scope>NUCLEOTIDE SEQUENCE [LARGE SCALE GENOMIC DNA]</scope>
    <source>
        <strain evidence="2 3">DSM 17907</strain>
    </source>
</reference>
<dbReference type="Pfam" id="PF25670">
    <property type="entry name" value="Phage_tail_C_2"/>
    <property type="match status" value="1"/>
</dbReference>
<feature type="domain" description="Phage tail protein C-terminal" evidence="1">
    <location>
        <begin position="138"/>
        <end position="271"/>
    </location>
</feature>
<evidence type="ECO:0000259" key="1">
    <source>
        <dbReference type="Pfam" id="PF25670"/>
    </source>
</evidence>
<accession>A0A2D0LHN7</accession>
<sequence length="285" mass="31088">MSKSANGADIPDKAEFVRNIGLGSAAKKDIVSDPLFNSDQPVALQSFADFRRIVSWAIPGNYPLGISAGIAAGEQVKKPQYNYVSLLNIRGWPDDSGVTACSRWFITPDGNAGISYTHHYGQDDAHYYVNVDLRGTRNTTVDNNGYLKKASPIIEIHPDGSFTTNDESAGATVERLSEGVYLIKNVLGFNADAAWGGVDGGIEIPLCKNKLPLIWVDYRVLPDGSIKLMTYHREHAGAPAFARNAREGYADGDPIDIPGGRYISARVQMPENSIWNQKQKLAESE</sequence>